<dbReference type="PANTHER" id="PTHR43651">
    <property type="entry name" value="1,4-ALPHA-GLUCAN-BRANCHING ENZYME"/>
    <property type="match status" value="1"/>
</dbReference>
<dbReference type="CDD" id="cd11322">
    <property type="entry name" value="AmyAc_Glg_BE"/>
    <property type="match status" value="1"/>
</dbReference>
<dbReference type="SUPFAM" id="SSF51011">
    <property type="entry name" value="Glycosyl hydrolase domain"/>
    <property type="match status" value="1"/>
</dbReference>
<evidence type="ECO:0000313" key="15">
    <source>
        <dbReference type="Proteomes" id="UP000045978"/>
    </source>
</evidence>
<proteinExistence type="inferred from homology"/>
<dbReference type="InterPro" id="IPR044143">
    <property type="entry name" value="GlgB_N_E_set_prok"/>
</dbReference>
<dbReference type="Pfam" id="PF02806">
    <property type="entry name" value="Alpha-amylase_C"/>
    <property type="match status" value="1"/>
</dbReference>
<dbReference type="Pfam" id="PF22019">
    <property type="entry name" value="GlgB_N"/>
    <property type="match status" value="1"/>
</dbReference>
<evidence type="ECO:0000256" key="11">
    <source>
        <dbReference type="HAMAP-Rule" id="MF_00685"/>
    </source>
</evidence>
<dbReference type="GO" id="GO:0004553">
    <property type="term" value="F:hydrolase activity, hydrolyzing O-glycosyl compounds"/>
    <property type="evidence" value="ECO:0007669"/>
    <property type="project" value="InterPro"/>
</dbReference>
<dbReference type="CDD" id="cd02855">
    <property type="entry name" value="E_set_GBE_prok_N"/>
    <property type="match status" value="1"/>
</dbReference>
<evidence type="ECO:0000313" key="14">
    <source>
        <dbReference type="EMBL" id="CTP83529.1"/>
    </source>
</evidence>
<feature type="active site" description="Proton donor" evidence="11 12">
    <location>
        <position position="480"/>
    </location>
</feature>
<dbReference type="InterPro" id="IPR006407">
    <property type="entry name" value="GlgB"/>
</dbReference>
<feature type="domain" description="Glycosyl hydrolase family 13 catalytic" evidence="13">
    <location>
        <begin position="270"/>
        <end position="621"/>
    </location>
</feature>
<dbReference type="Gene3D" id="2.60.40.10">
    <property type="entry name" value="Immunoglobulins"/>
    <property type="match status" value="1"/>
</dbReference>
<evidence type="ECO:0000256" key="6">
    <source>
        <dbReference type="ARBA" id="ARBA00022600"/>
    </source>
</evidence>
<dbReference type="InterPro" id="IPR037439">
    <property type="entry name" value="Branching_enzy"/>
</dbReference>
<feature type="active site" description="Nucleophile" evidence="11 12">
    <location>
        <position position="427"/>
    </location>
</feature>
<dbReference type="RefSeq" id="WP_053837073.1">
    <property type="nucleotide sequence ID" value="NZ_CP076251.1"/>
</dbReference>
<dbReference type="Gene3D" id="3.20.20.80">
    <property type="entry name" value="Glycosidases"/>
    <property type="match status" value="1"/>
</dbReference>
<dbReference type="GO" id="GO:0043169">
    <property type="term" value="F:cation binding"/>
    <property type="evidence" value="ECO:0007669"/>
    <property type="project" value="InterPro"/>
</dbReference>
<keyword evidence="9 11" id="KW-0320">Glycogen biosynthesis</keyword>
<gene>
    <name evidence="14" type="primary">glgB2-2</name>
    <name evidence="11" type="synonym">glgB</name>
    <name evidence="14" type="ORF">XTPLMG730_0484</name>
</gene>
<sequence length="749" mass="82914">MSERERAPDAIPVWDAPLEAANDERERLALQALARGDAVDAFAWLGPHAAADGTLRVRALVPGADTLGLLDGTGKLVARMRAHPDAEGVFEGELKTAMDYRLRIVWPDAVQEIDDPYAFGPVLDEAWLQGMAEGDGAALRTALGAHHSRVGTVDGVRFAVWAPHARRVALVGDFNGWDGRRHPLRLHRQAGVWELFVPGLRGGEHYQYEILDADGTPLPRKADPVARHSTCAPDTASVVPGAADFAWHDTAWLAQREARAGAAQPMSIYEVHAGSWRHDAHGQPLQWDALAAQLIPYVRDLGFTHLELLPIAEYPFGGSWGYQPLGLYAPTARHGDADGFARFVDACHQVGIGVILDWVGAHFPDDAHGLQRFDGTALYEHADPREGVHREWNTLIYNYGRAEVVAYLIGSALEWIERFHVDGLRVDAVAAMLYRDYGRNEGEWVPNAQGGRENLEAIAFLRRLNAEIAQRFPGVRVMAEESTAWPGVTAPLEQGGLGFSHKWNMGWTHDTLSYMRRDPSHRQHHHSEMSFGLVYAFSEHFVLPLSHDEVAHGKGSLLAQMPGDGWQRFANLRAYLAFMWAHPGRKLLFMGGEFAQWQDWDHDRALDWVQAQRAEHRGMARLVGDLNRQLRAQPALYRSDRAADGFEWSVADDHSNSVFAFVRHDRAGGAPPLLAVSNFTPAVHHGYHLGVPRGGQWRELLNTDSGHYGGSNQGNGGVLRTAAQAMHGHAQSLALTLPPLSTLWLQAEY</sequence>
<evidence type="ECO:0000256" key="9">
    <source>
        <dbReference type="ARBA" id="ARBA00023056"/>
    </source>
</evidence>
<evidence type="ECO:0000256" key="12">
    <source>
        <dbReference type="PIRSR" id="PIRSR000463-1"/>
    </source>
</evidence>
<keyword evidence="8 11" id="KW-0808">Transferase</keyword>
<dbReference type="InterPro" id="IPR014756">
    <property type="entry name" value="Ig_E-set"/>
</dbReference>
<dbReference type="SMART" id="SM00642">
    <property type="entry name" value="Aamy"/>
    <property type="match status" value="1"/>
</dbReference>
<keyword evidence="10 11" id="KW-0119">Carbohydrate metabolism</keyword>
<dbReference type="SUPFAM" id="SSF81296">
    <property type="entry name" value="E set domains"/>
    <property type="match status" value="2"/>
</dbReference>
<dbReference type="UniPathway" id="UPA00164"/>
<evidence type="ECO:0000256" key="3">
    <source>
        <dbReference type="ARBA" id="ARBA00004964"/>
    </source>
</evidence>
<evidence type="ECO:0000256" key="2">
    <source>
        <dbReference type="ARBA" id="ARBA00002953"/>
    </source>
</evidence>
<evidence type="ECO:0000256" key="5">
    <source>
        <dbReference type="ARBA" id="ARBA00011245"/>
    </source>
</evidence>
<dbReference type="Gene3D" id="2.60.40.1180">
    <property type="entry name" value="Golgi alpha-mannosidase II"/>
    <property type="match status" value="1"/>
</dbReference>
<dbReference type="InterPro" id="IPR054169">
    <property type="entry name" value="GlgB_N"/>
</dbReference>
<dbReference type="AlphaFoldDB" id="A0A0K2ZH41"/>
<dbReference type="NCBIfam" id="NF009221">
    <property type="entry name" value="PRK12568.1"/>
    <property type="match status" value="1"/>
</dbReference>
<dbReference type="InterPro" id="IPR017853">
    <property type="entry name" value="GH"/>
</dbReference>
<dbReference type="InterPro" id="IPR006048">
    <property type="entry name" value="A-amylase/branching_C"/>
</dbReference>
<comment type="function">
    <text evidence="2 11">Catalyzes the formation of the alpha-1,6-glucosidic linkages in glycogen by scission of a 1,4-alpha-linked oligosaccharide from growing alpha-1,4-glucan chains and the subsequent attachment of the oligosaccharide to the alpha-1,6 position.</text>
</comment>
<dbReference type="SUPFAM" id="SSF51445">
    <property type="entry name" value="(Trans)glycosidases"/>
    <property type="match status" value="1"/>
</dbReference>
<dbReference type="EMBL" id="CXOJ01000006">
    <property type="protein sequence ID" value="CTP83529.1"/>
    <property type="molecule type" value="Genomic_DNA"/>
</dbReference>
<dbReference type="GO" id="GO:0005829">
    <property type="term" value="C:cytosol"/>
    <property type="evidence" value="ECO:0007669"/>
    <property type="project" value="TreeGrafter"/>
</dbReference>
<dbReference type="NCBIfam" id="TIGR01515">
    <property type="entry name" value="branching_enzym"/>
    <property type="match status" value="1"/>
</dbReference>
<dbReference type="PANTHER" id="PTHR43651:SF3">
    <property type="entry name" value="1,4-ALPHA-GLUCAN-BRANCHING ENZYME"/>
    <property type="match status" value="1"/>
</dbReference>
<comment type="subunit">
    <text evidence="5 11">Monomer.</text>
</comment>
<evidence type="ECO:0000256" key="8">
    <source>
        <dbReference type="ARBA" id="ARBA00022679"/>
    </source>
</evidence>
<dbReference type="EC" id="2.4.1.18" evidence="11"/>
<evidence type="ECO:0000256" key="7">
    <source>
        <dbReference type="ARBA" id="ARBA00022676"/>
    </source>
</evidence>
<dbReference type="InterPro" id="IPR004193">
    <property type="entry name" value="Glyco_hydro_13_N"/>
</dbReference>
<evidence type="ECO:0000256" key="10">
    <source>
        <dbReference type="ARBA" id="ARBA00023277"/>
    </source>
</evidence>
<dbReference type="PIRSF" id="PIRSF000463">
    <property type="entry name" value="GlgB"/>
    <property type="match status" value="1"/>
</dbReference>
<dbReference type="InterPro" id="IPR013783">
    <property type="entry name" value="Ig-like_fold"/>
</dbReference>
<protein>
    <recommendedName>
        <fullName evidence="11">1,4-alpha-glucan branching enzyme GlgB</fullName>
        <ecNumber evidence="11">2.4.1.18</ecNumber>
    </recommendedName>
    <alternativeName>
        <fullName evidence="11">1,4-alpha-D-glucan:1,4-alpha-D-glucan 6-glucosyl-transferase</fullName>
    </alternativeName>
    <alternativeName>
        <fullName evidence="11">Alpha-(1-&gt;4)-glucan branching enzyme</fullName>
    </alternativeName>
    <alternativeName>
        <fullName evidence="11">Glycogen branching enzyme</fullName>
        <shortName evidence="11">BE</shortName>
    </alternativeName>
</protein>
<dbReference type="InterPro" id="IPR006047">
    <property type="entry name" value="GH13_cat_dom"/>
</dbReference>
<dbReference type="HAMAP" id="MF_00685">
    <property type="entry name" value="GlgB"/>
    <property type="match status" value="1"/>
</dbReference>
<comment type="pathway">
    <text evidence="3 11">Glycan biosynthesis; glycogen biosynthesis.</text>
</comment>
<comment type="catalytic activity">
    <reaction evidence="1 11">
        <text>Transfers a segment of a (1-&gt;4)-alpha-D-glucan chain to a primary hydroxy group in a similar glucan chain.</text>
        <dbReference type="EC" id="2.4.1.18"/>
    </reaction>
</comment>
<evidence type="ECO:0000256" key="1">
    <source>
        <dbReference type="ARBA" id="ARBA00000826"/>
    </source>
</evidence>
<accession>A0A0K2ZH41</accession>
<evidence type="ECO:0000256" key="4">
    <source>
        <dbReference type="ARBA" id="ARBA00009000"/>
    </source>
</evidence>
<reference evidence="14 15" key="1">
    <citation type="submission" date="2015-07" db="EMBL/GenBank/DDBJ databases">
        <authorList>
            <person name="Noorani M."/>
        </authorList>
    </citation>
    <scope>NUCLEOTIDE SEQUENCE [LARGE SCALE GENOMIC DNA]</scope>
    <source>
        <strain evidence="14">LMG730</strain>
    </source>
</reference>
<dbReference type="NCBIfam" id="NF003811">
    <property type="entry name" value="PRK05402.1"/>
    <property type="match status" value="1"/>
</dbReference>
<organism evidence="14 15">
    <name type="scientific">Xanthomonas graminis pv. phlei</name>
    <dbReference type="NCBI Taxonomy" id="487906"/>
    <lineage>
        <taxon>Bacteria</taxon>
        <taxon>Pseudomonadati</taxon>
        <taxon>Pseudomonadota</taxon>
        <taxon>Gammaproteobacteria</taxon>
        <taxon>Lysobacterales</taxon>
        <taxon>Lysobacteraceae</taxon>
        <taxon>Xanthomonas</taxon>
        <taxon>Xanthomonas translucens group</taxon>
        <taxon>Xanthomonas graminis</taxon>
    </lineage>
</organism>
<name>A0A0K2ZH41_9XANT</name>
<dbReference type="Pfam" id="PF02922">
    <property type="entry name" value="CBM_48"/>
    <property type="match status" value="1"/>
</dbReference>
<evidence type="ECO:0000259" key="13">
    <source>
        <dbReference type="SMART" id="SM00642"/>
    </source>
</evidence>
<keyword evidence="6 11" id="KW-0321">Glycogen metabolism</keyword>
<dbReference type="NCBIfam" id="NF008967">
    <property type="entry name" value="PRK12313.1"/>
    <property type="match status" value="1"/>
</dbReference>
<dbReference type="Proteomes" id="UP000045978">
    <property type="component" value="Unassembled WGS sequence"/>
</dbReference>
<dbReference type="InterPro" id="IPR013780">
    <property type="entry name" value="Glyco_hydro_b"/>
</dbReference>
<dbReference type="GO" id="GO:0005978">
    <property type="term" value="P:glycogen biosynthetic process"/>
    <property type="evidence" value="ECO:0007669"/>
    <property type="project" value="UniProtKB-UniRule"/>
</dbReference>
<dbReference type="FunFam" id="2.60.40.1180:FF:000002">
    <property type="entry name" value="1,4-alpha-glucan branching enzyme GlgB"/>
    <property type="match status" value="1"/>
</dbReference>
<comment type="similarity">
    <text evidence="4 11">Belongs to the glycosyl hydrolase 13 family. GlgB subfamily.</text>
</comment>
<keyword evidence="7 11" id="KW-0328">Glycosyltransferase</keyword>
<dbReference type="FunFam" id="3.20.20.80:FF:000003">
    <property type="entry name" value="1,4-alpha-glucan branching enzyme GlgB"/>
    <property type="match status" value="1"/>
</dbReference>
<dbReference type="GO" id="GO:0003844">
    <property type="term" value="F:1,4-alpha-glucan branching enzyme activity"/>
    <property type="evidence" value="ECO:0007669"/>
    <property type="project" value="UniProtKB-UniRule"/>
</dbReference>